<evidence type="ECO:0000313" key="1">
    <source>
        <dbReference type="EMBL" id="ABW66476.1"/>
    </source>
</evidence>
<dbReference type="Proteomes" id="UP000008561">
    <property type="component" value="Chromosome"/>
</dbReference>
<protein>
    <submittedName>
        <fullName evidence="1">HesB family selenoprotein</fullName>
    </submittedName>
</protein>
<name>A8ZUR3_DESOH</name>
<evidence type="ECO:0000313" key="2">
    <source>
        <dbReference type="Proteomes" id="UP000008561"/>
    </source>
</evidence>
<dbReference type="OrthoDB" id="1955366at2"/>
<dbReference type="HOGENOM" id="CLU_203785_1_0_7"/>
<dbReference type="AlphaFoldDB" id="A8ZUR3"/>
<dbReference type="eggNOG" id="ENOG50338U9">
    <property type="taxonomic scope" value="Bacteria"/>
</dbReference>
<dbReference type="KEGG" id="dol:Dole_0666"/>
<accession>A8ZUR3</accession>
<organism evidence="1 2">
    <name type="scientific">Desulfosudis oleivorans (strain DSM 6200 / JCM 39069 / Hxd3)</name>
    <name type="common">Desulfococcus oleovorans</name>
    <dbReference type="NCBI Taxonomy" id="96561"/>
    <lineage>
        <taxon>Bacteria</taxon>
        <taxon>Pseudomonadati</taxon>
        <taxon>Thermodesulfobacteriota</taxon>
        <taxon>Desulfobacteria</taxon>
        <taxon>Desulfobacterales</taxon>
        <taxon>Desulfosudaceae</taxon>
        <taxon>Desulfosudis</taxon>
    </lineage>
</organism>
<keyword evidence="2" id="KW-1185">Reference proteome</keyword>
<dbReference type="EMBL" id="CP000859">
    <property type="protein sequence ID" value="ABW66476.1"/>
    <property type="molecule type" value="Genomic_DNA"/>
</dbReference>
<gene>
    <name evidence="1" type="ordered locus">Dole_0666</name>
</gene>
<proteinExistence type="predicted"/>
<reference evidence="1 2" key="1">
    <citation type="submission" date="2007-10" db="EMBL/GenBank/DDBJ databases">
        <title>Complete sequence of Desulfococcus oleovorans Hxd3.</title>
        <authorList>
            <consortium name="US DOE Joint Genome Institute"/>
            <person name="Copeland A."/>
            <person name="Lucas S."/>
            <person name="Lapidus A."/>
            <person name="Barry K."/>
            <person name="Glavina del Rio T."/>
            <person name="Dalin E."/>
            <person name="Tice H."/>
            <person name="Pitluck S."/>
            <person name="Kiss H."/>
            <person name="Brettin T."/>
            <person name="Bruce D."/>
            <person name="Detter J.C."/>
            <person name="Han C."/>
            <person name="Schmutz J."/>
            <person name="Larimer F."/>
            <person name="Land M."/>
            <person name="Hauser L."/>
            <person name="Kyrpides N."/>
            <person name="Kim E."/>
            <person name="Wawrik B."/>
            <person name="Richardson P."/>
        </authorList>
    </citation>
    <scope>NUCLEOTIDE SEQUENCE [LARGE SCALE GENOMIC DNA]</scope>
    <source>
        <strain evidence="2">DSM 6200 / JCM 39069 / Hxd3</strain>
    </source>
</reference>
<sequence>MALDEPKDSDTVHKVDDLQFIMDSAFLEKAQPVKVDFNQFGFAISSAIELQKGGSCGGSCSSGSCG</sequence>
<dbReference type="STRING" id="96561.Dole_0666"/>